<proteinExistence type="predicted"/>
<protein>
    <submittedName>
        <fullName evidence="1">Uncharacterized protein</fullName>
    </submittedName>
</protein>
<dbReference type="EMBL" id="MU393435">
    <property type="protein sequence ID" value="KAI4868826.1"/>
    <property type="molecule type" value="Genomic_DNA"/>
</dbReference>
<evidence type="ECO:0000313" key="2">
    <source>
        <dbReference type="Proteomes" id="UP001497700"/>
    </source>
</evidence>
<evidence type="ECO:0000313" key="1">
    <source>
        <dbReference type="EMBL" id="KAI4868826.1"/>
    </source>
</evidence>
<organism evidence="1 2">
    <name type="scientific">Hypoxylon rubiginosum</name>
    <dbReference type="NCBI Taxonomy" id="110542"/>
    <lineage>
        <taxon>Eukaryota</taxon>
        <taxon>Fungi</taxon>
        <taxon>Dikarya</taxon>
        <taxon>Ascomycota</taxon>
        <taxon>Pezizomycotina</taxon>
        <taxon>Sordariomycetes</taxon>
        <taxon>Xylariomycetidae</taxon>
        <taxon>Xylariales</taxon>
        <taxon>Hypoxylaceae</taxon>
        <taxon>Hypoxylon</taxon>
    </lineage>
</organism>
<sequence length="193" mass="21105">MARMNLVNLGQRARAHLTINHRGLVTNFGPSVAMRSALPRQHSSTRSFSVSTRAGLPLSADALKAAKVASITNAEYHQLSNKYLDAVLTKYEELQDKDGDIDVEFSSGVMTIKIPGSGTYIVNKQPPNKQIWLSSPVSGPKRYDWVILSEGQDQKQDTASGDWVYLRDGSTLSELLLKETGVVMDQPGVGSDE</sequence>
<accession>A0ACB9ZBR2</accession>
<reference evidence="1 2" key="1">
    <citation type="journal article" date="2022" name="New Phytol.">
        <title>Ecological generalism drives hyperdiversity of secondary metabolite gene clusters in xylarialean endophytes.</title>
        <authorList>
            <person name="Franco M.E.E."/>
            <person name="Wisecaver J.H."/>
            <person name="Arnold A.E."/>
            <person name="Ju Y.M."/>
            <person name="Slot J.C."/>
            <person name="Ahrendt S."/>
            <person name="Moore L.P."/>
            <person name="Eastman K.E."/>
            <person name="Scott K."/>
            <person name="Konkel Z."/>
            <person name="Mondo S.J."/>
            <person name="Kuo A."/>
            <person name="Hayes R.D."/>
            <person name="Haridas S."/>
            <person name="Andreopoulos B."/>
            <person name="Riley R."/>
            <person name="LaButti K."/>
            <person name="Pangilinan J."/>
            <person name="Lipzen A."/>
            <person name="Amirebrahimi M."/>
            <person name="Yan J."/>
            <person name="Adam C."/>
            <person name="Keymanesh K."/>
            <person name="Ng V."/>
            <person name="Louie K."/>
            <person name="Northen T."/>
            <person name="Drula E."/>
            <person name="Henrissat B."/>
            <person name="Hsieh H.M."/>
            <person name="Youens-Clark K."/>
            <person name="Lutzoni F."/>
            <person name="Miadlikowska J."/>
            <person name="Eastwood D.C."/>
            <person name="Hamelin R.C."/>
            <person name="Grigoriev I.V."/>
            <person name="U'Ren J.M."/>
        </authorList>
    </citation>
    <scope>NUCLEOTIDE SEQUENCE [LARGE SCALE GENOMIC DNA]</scope>
    <source>
        <strain evidence="1 2">CBS 119005</strain>
    </source>
</reference>
<gene>
    <name evidence="1" type="ORF">F4820DRAFT_444742</name>
</gene>
<name>A0ACB9ZBR2_9PEZI</name>
<keyword evidence="2" id="KW-1185">Reference proteome</keyword>
<dbReference type="Proteomes" id="UP001497700">
    <property type="component" value="Unassembled WGS sequence"/>
</dbReference>
<comment type="caution">
    <text evidence="1">The sequence shown here is derived from an EMBL/GenBank/DDBJ whole genome shotgun (WGS) entry which is preliminary data.</text>
</comment>